<evidence type="ECO:0000313" key="6">
    <source>
        <dbReference type="Proteomes" id="UP000192418"/>
    </source>
</evidence>
<dbReference type="EMBL" id="FWXY01000014">
    <property type="protein sequence ID" value="SMC90520.1"/>
    <property type="molecule type" value="Genomic_DNA"/>
</dbReference>
<gene>
    <name evidence="5" type="ORF">SAMN02746065_114101</name>
</gene>
<proteinExistence type="inferred from homology"/>
<comment type="similarity">
    <text evidence="1">Belongs to the bacterial solute-binding protein 5 family.</text>
</comment>
<dbReference type="STRING" id="1121400.SAMN02746065_114101"/>
<feature type="domain" description="Solute-binding protein family 5" evidence="4">
    <location>
        <begin position="96"/>
        <end position="466"/>
    </location>
</feature>
<dbReference type="InterPro" id="IPR000914">
    <property type="entry name" value="SBP_5_dom"/>
</dbReference>
<dbReference type="InterPro" id="IPR039424">
    <property type="entry name" value="SBP_5"/>
</dbReference>
<protein>
    <submittedName>
        <fullName evidence="5">Peptide/nickel transport system substrate-binding protein/oligopeptide transport system substrate-binding protein</fullName>
    </submittedName>
</protein>
<dbReference type="InterPro" id="IPR030678">
    <property type="entry name" value="Peptide/Ni-bd"/>
</dbReference>
<dbReference type="SUPFAM" id="SSF53850">
    <property type="entry name" value="Periplasmic binding protein-like II"/>
    <property type="match status" value="1"/>
</dbReference>
<sequence>MMPPRLLSFLLSVLVCAGILVTGGCNKTEENNSAEKSPQTKTDTTHIVEKTGGIYRIPLRSNPATLDPAQVRDWYGESLVHQLFDGLVKFDQYLSVMPALARTWQVEDNGKVYRFFLEPNAVFHDGTPVTVDDVIFSLSRLLQVEDAPVILPHLLKIEGAMAYRTHGATTVTGLKAVDEQTLVVRLTAPHVPFLTALGMCYAKIIPKEAATRMGNDFGKTPVGSGPFCFLSWHTDNTIQLKRFPHYYGKTALVDELEYKIYPGGKDEKILSDFQSNLLDEMPVFGKVRQSLAHAENFQWIHRSSLSLFFYGMNTAHPHLQNKDLRKALALAIDRQAIVNEIYHGQYDVATTILPPGMPGYTPANQMEANNMAMAKILVKRVEKALSQPMPALEIVSAIQSPSSTAELTLVKKIWGRLGIELEIKYLTDWTEFENYLKSDAVQLYRYAWFADMPEPDNFLYALFGSSSPVNFMRYNNTGTNEMFTTARQTVETVERSSIYRGIESIILESFPLIPLFYMSVDRIYQSRVKGIMVSALGAHTMTLNHIWLNHPL</sequence>
<evidence type="ECO:0000256" key="2">
    <source>
        <dbReference type="ARBA" id="ARBA00022448"/>
    </source>
</evidence>
<keyword evidence="2" id="KW-0813">Transport</keyword>
<keyword evidence="3" id="KW-0732">Signal</keyword>
<reference evidence="5 6" key="1">
    <citation type="submission" date="2017-04" db="EMBL/GenBank/DDBJ databases">
        <authorList>
            <person name="Afonso C.L."/>
            <person name="Miller P.J."/>
            <person name="Scott M.A."/>
            <person name="Spackman E."/>
            <person name="Goraichik I."/>
            <person name="Dimitrov K.M."/>
            <person name="Suarez D.L."/>
            <person name="Swayne D.E."/>
        </authorList>
    </citation>
    <scope>NUCLEOTIDE SEQUENCE [LARGE SCALE GENOMIC DNA]</scope>
    <source>
        <strain evidence="5 6">DSM 3385</strain>
    </source>
</reference>
<dbReference type="Gene3D" id="3.40.190.10">
    <property type="entry name" value="Periplasmic binding protein-like II"/>
    <property type="match status" value="1"/>
</dbReference>
<evidence type="ECO:0000313" key="5">
    <source>
        <dbReference type="EMBL" id="SMC90520.1"/>
    </source>
</evidence>
<organism evidence="5 6">
    <name type="scientific">Desulfocicer vacuolatum DSM 3385</name>
    <dbReference type="NCBI Taxonomy" id="1121400"/>
    <lineage>
        <taxon>Bacteria</taxon>
        <taxon>Pseudomonadati</taxon>
        <taxon>Thermodesulfobacteriota</taxon>
        <taxon>Desulfobacteria</taxon>
        <taxon>Desulfobacterales</taxon>
        <taxon>Desulfobacteraceae</taxon>
        <taxon>Desulfocicer</taxon>
    </lineage>
</organism>
<dbReference type="AlphaFoldDB" id="A0A1W2CZC9"/>
<evidence type="ECO:0000256" key="3">
    <source>
        <dbReference type="ARBA" id="ARBA00022729"/>
    </source>
</evidence>
<dbReference type="Proteomes" id="UP000192418">
    <property type="component" value="Unassembled WGS sequence"/>
</dbReference>
<evidence type="ECO:0000259" key="4">
    <source>
        <dbReference type="Pfam" id="PF00496"/>
    </source>
</evidence>
<dbReference type="GO" id="GO:0043190">
    <property type="term" value="C:ATP-binding cassette (ABC) transporter complex"/>
    <property type="evidence" value="ECO:0007669"/>
    <property type="project" value="InterPro"/>
</dbReference>
<dbReference type="GO" id="GO:1904680">
    <property type="term" value="F:peptide transmembrane transporter activity"/>
    <property type="evidence" value="ECO:0007669"/>
    <property type="project" value="TreeGrafter"/>
</dbReference>
<dbReference type="PIRSF" id="PIRSF002741">
    <property type="entry name" value="MppA"/>
    <property type="match status" value="1"/>
</dbReference>
<dbReference type="PANTHER" id="PTHR30290">
    <property type="entry name" value="PERIPLASMIC BINDING COMPONENT OF ABC TRANSPORTER"/>
    <property type="match status" value="1"/>
</dbReference>
<dbReference type="Gene3D" id="3.90.76.10">
    <property type="entry name" value="Dipeptide-binding Protein, Domain 1"/>
    <property type="match status" value="1"/>
</dbReference>
<dbReference type="Pfam" id="PF00496">
    <property type="entry name" value="SBP_bac_5"/>
    <property type="match status" value="1"/>
</dbReference>
<evidence type="ECO:0000256" key="1">
    <source>
        <dbReference type="ARBA" id="ARBA00005695"/>
    </source>
</evidence>
<dbReference type="CDD" id="cd00995">
    <property type="entry name" value="PBP2_NikA_DppA_OppA_like"/>
    <property type="match status" value="1"/>
</dbReference>
<keyword evidence="6" id="KW-1185">Reference proteome</keyword>
<dbReference type="PANTHER" id="PTHR30290:SF9">
    <property type="entry name" value="OLIGOPEPTIDE-BINDING PROTEIN APPA"/>
    <property type="match status" value="1"/>
</dbReference>
<dbReference type="RefSeq" id="WP_170923825.1">
    <property type="nucleotide sequence ID" value="NZ_FWXY01000014.1"/>
</dbReference>
<accession>A0A1W2CZC9</accession>
<dbReference type="GO" id="GO:0015833">
    <property type="term" value="P:peptide transport"/>
    <property type="evidence" value="ECO:0007669"/>
    <property type="project" value="TreeGrafter"/>
</dbReference>
<dbReference type="Gene3D" id="3.10.105.10">
    <property type="entry name" value="Dipeptide-binding Protein, Domain 3"/>
    <property type="match status" value="1"/>
</dbReference>
<dbReference type="PROSITE" id="PS51257">
    <property type="entry name" value="PROKAR_LIPOPROTEIN"/>
    <property type="match status" value="1"/>
</dbReference>
<name>A0A1W2CZC9_9BACT</name>
<dbReference type="GO" id="GO:0030288">
    <property type="term" value="C:outer membrane-bounded periplasmic space"/>
    <property type="evidence" value="ECO:0007669"/>
    <property type="project" value="UniProtKB-ARBA"/>
</dbReference>